<name>A0A9X0CYZ7_9CNID</name>
<evidence type="ECO:0000313" key="2">
    <source>
        <dbReference type="EMBL" id="KAJ7380745.1"/>
    </source>
</evidence>
<proteinExistence type="predicted"/>
<dbReference type="Proteomes" id="UP001163046">
    <property type="component" value="Unassembled WGS sequence"/>
</dbReference>
<dbReference type="SUPFAM" id="SSF56204">
    <property type="entry name" value="Hect, E3 ligase catalytic domain"/>
    <property type="match status" value="1"/>
</dbReference>
<gene>
    <name evidence="2" type="ORF">OS493_007118</name>
</gene>
<sequence>MFFCQGCGTQVIEQGKYCHNCGVESQNGGLVKLYKFITGSDSFTPLGLERAITVRFIHWCARDYKCRPTASTCDPSINLPVHYNNISSFEKAMTSAVKEGLVSDKIDQSCPCTNNPDQRSQLLSISAIFSFGTVTEQSKAADCSGTAGDLHAKVDQLIQQVSLMMHQMDQLSAAFAKFAKCKVCIKKRYKSIDDPEDRQSVVKTPPGPPAFTPAPTSAPAPAPVAPFVPPLAMPDQVKKVKSLPIQKQTGQSAEDTVTMLIGSPSKK</sequence>
<organism evidence="2 3">
    <name type="scientific">Desmophyllum pertusum</name>
    <dbReference type="NCBI Taxonomy" id="174260"/>
    <lineage>
        <taxon>Eukaryota</taxon>
        <taxon>Metazoa</taxon>
        <taxon>Cnidaria</taxon>
        <taxon>Anthozoa</taxon>
        <taxon>Hexacorallia</taxon>
        <taxon>Scleractinia</taxon>
        <taxon>Caryophylliina</taxon>
        <taxon>Caryophylliidae</taxon>
        <taxon>Desmophyllum</taxon>
    </lineage>
</organism>
<dbReference type="InterPro" id="IPR035983">
    <property type="entry name" value="Hect_E3_ubiquitin_ligase"/>
</dbReference>
<protein>
    <recommendedName>
        <fullName evidence="4">Zinc-ribbon domain-containing protein</fullName>
    </recommendedName>
</protein>
<evidence type="ECO:0008006" key="4">
    <source>
        <dbReference type="Google" id="ProtNLM"/>
    </source>
</evidence>
<evidence type="ECO:0000256" key="1">
    <source>
        <dbReference type="SAM" id="MobiDB-lite"/>
    </source>
</evidence>
<comment type="caution">
    <text evidence="2">The sequence shown here is derived from an EMBL/GenBank/DDBJ whole genome shotgun (WGS) entry which is preliminary data.</text>
</comment>
<evidence type="ECO:0000313" key="3">
    <source>
        <dbReference type="Proteomes" id="UP001163046"/>
    </source>
</evidence>
<feature type="compositionally biased region" description="Pro residues" evidence="1">
    <location>
        <begin position="205"/>
        <end position="230"/>
    </location>
</feature>
<feature type="region of interest" description="Disordered" evidence="1">
    <location>
        <begin position="194"/>
        <end position="230"/>
    </location>
</feature>
<dbReference type="GO" id="GO:0004842">
    <property type="term" value="F:ubiquitin-protein transferase activity"/>
    <property type="evidence" value="ECO:0007669"/>
    <property type="project" value="InterPro"/>
</dbReference>
<dbReference type="EMBL" id="MU826352">
    <property type="protein sequence ID" value="KAJ7380745.1"/>
    <property type="molecule type" value="Genomic_DNA"/>
</dbReference>
<dbReference type="AlphaFoldDB" id="A0A9X0CYZ7"/>
<keyword evidence="3" id="KW-1185">Reference proteome</keyword>
<accession>A0A9X0CYZ7</accession>
<reference evidence="2" key="1">
    <citation type="submission" date="2023-01" db="EMBL/GenBank/DDBJ databases">
        <title>Genome assembly of the deep-sea coral Lophelia pertusa.</title>
        <authorList>
            <person name="Herrera S."/>
            <person name="Cordes E."/>
        </authorList>
    </citation>
    <scope>NUCLEOTIDE SEQUENCE</scope>
    <source>
        <strain evidence="2">USNM1676648</strain>
        <tissue evidence="2">Polyp</tissue>
    </source>
</reference>